<dbReference type="InterPro" id="IPR001694">
    <property type="entry name" value="NADH_UbQ_OxRdtase_su1/FPO"/>
</dbReference>
<sequence length="133" mass="14863">MCGALSIDAFMTMFTVWDVVRNQWFWLGVPMIEYLPDGIRFMIATYVVVELAEPGHEGALYGLLTATTNLTTPFGRSMAKLVNAQFHVWLKDIQADTYVVRRDVASIQRRRGPNVVGTFGLLQPLADGLSPVE</sequence>
<keyword evidence="4" id="KW-1133">Transmembrane helix</keyword>
<dbReference type="Proteomes" id="UP001165083">
    <property type="component" value="Unassembled WGS sequence"/>
</dbReference>
<dbReference type="PANTHER" id="PTHR31585:SF5">
    <property type="entry name" value="RNA-BINDING S4 DOMAIN-CONTAINING PROTEIN"/>
    <property type="match status" value="1"/>
</dbReference>
<dbReference type="OrthoDB" id="754047at2759"/>
<evidence type="ECO:0000256" key="5">
    <source>
        <dbReference type="ARBA" id="ARBA00023136"/>
    </source>
</evidence>
<organism evidence="6 7">
    <name type="scientific">Phytophthora lilii</name>
    <dbReference type="NCBI Taxonomy" id="2077276"/>
    <lineage>
        <taxon>Eukaryota</taxon>
        <taxon>Sar</taxon>
        <taxon>Stramenopiles</taxon>
        <taxon>Oomycota</taxon>
        <taxon>Peronosporomycetes</taxon>
        <taxon>Peronosporales</taxon>
        <taxon>Peronosporaceae</taxon>
        <taxon>Phytophthora</taxon>
    </lineage>
</organism>
<keyword evidence="5" id="KW-0472">Membrane</keyword>
<dbReference type="EMBL" id="BSXW01001493">
    <property type="protein sequence ID" value="GMF37197.1"/>
    <property type="molecule type" value="Genomic_DNA"/>
</dbReference>
<proteinExistence type="predicted"/>
<dbReference type="GO" id="GO:0016020">
    <property type="term" value="C:membrane"/>
    <property type="evidence" value="ECO:0007669"/>
    <property type="project" value="UniProtKB-SubCell"/>
</dbReference>
<evidence type="ECO:0000313" key="6">
    <source>
        <dbReference type="EMBL" id="GMF37197.1"/>
    </source>
</evidence>
<accession>A0A9W6XEX7</accession>
<keyword evidence="2" id="KW-0813">Transport</keyword>
<name>A0A9W6XEX7_9STRA</name>
<gene>
    <name evidence="6" type="ORF">Plil01_001567900</name>
</gene>
<dbReference type="Pfam" id="PF00146">
    <property type="entry name" value="NADHdh"/>
    <property type="match status" value="1"/>
</dbReference>
<dbReference type="PANTHER" id="PTHR31585">
    <property type="entry name" value="FOLATE-BIOPTERIN TRANSPORTER 1, CHLOROPLASTIC"/>
    <property type="match status" value="1"/>
</dbReference>
<evidence type="ECO:0000313" key="7">
    <source>
        <dbReference type="Proteomes" id="UP001165083"/>
    </source>
</evidence>
<evidence type="ECO:0000256" key="3">
    <source>
        <dbReference type="ARBA" id="ARBA00022692"/>
    </source>
</evidence>
<dbReference type="InterPro" id="IPR039309">
    <property type="entry name" value="BT1"/>
</dbReference>
<evidence type="ECO:0000256" key="2">
    <source>
        <dbReference type="ARBA" id="ARBA00022448"/>
    </source>
</evidence>
<comment type="subcellular location">
    <subcellularLocation>
        <location evidence="1">Membrane</location>
        <topology evidence="1">Multi-pass membrane protein</topology>
    </subcellularLocation>
</comment>
<dbReference type="AlphaFoldDB" id="A0A9W6XEX7"/>
<evidence type="ECO:0000256" key="1">
    <source>
        <dbReference type="ARBA" id="ARBA00004141"/>
    </source>
</evidence>
<keyword evidence="3" id="KW-0812">Transmembrane</keyword>
<keyword evidence="7" id="KW-1185">Reference proteome</keyword>
<comment type="caution">
    <text evidence="6">The sequence shown here is derived from an EMBL/GenBank/DDBJ whole genome shotgun (WGS) entry which is preliminary data.</text>
</comment>
<protein>
    <submittedName>
        <fullName evidence="6">Unnamed protein product</fullName>
    </submittedName>
</protein>
<reference evidence="6" key="1">
    <citation type="submission" date="2023-04" db="EMBL/GenBank/DDBJ databases">
        <title>Phytophthora lilii NBRC 32176.</title>
        <authorList>
            <person name="Ichikawa N."/>
            <person name="Sato H."/>
            <person name="Tonouchi N."/>
        </authorList>
    </citation>
    <scope>NUCLEOTIDE SEQUENCE</scope>
    <source>
        <strain evidence="6">NBRC 32176</strain>
    </source>
</reference>
<evidence type="ECO:0000256" key="4">
    <source>
        <dbReference type="ARBA" id="ARBA00022989"/>
    </source>
</evidence>